<dbReference type="EMBL" id="CP133614">
    <property type="protein sequence ID" value="WMV17779.1"/>
    <property type="molecule type" value="Genomic_DNA"/>
</dbReference>
<gene>
    <name evidence="1" type="ORF">MTR67_011164</name>
</gene>
<proteinExistence type="predicted"/>
<feature type="non-terminal residue" evidence="1">
    <location>
        <position position="1"/>
    </location>
</feature>
<evidence type="ECO:0000313" key="1">
    <source>
        <dbReference type="EMBL" id="WMV17779.1"/>
    </source>
</evidence>
<reference evidence="1" key="1">
    <citation type="submission" date="2023-08" db="EMBL/GenBank/DDBJ databases">
        <title>A de novo genome assembly of Solanum verrucosum Schlechtendal, a Mexican diploid species geographically isolated from the other diploid A-genome species in potato relatives.</title>
        <authorList>
            <person name="Hosaka K."/>
        </authorList>
    </citation>
    <scope>NUCLEOTIDE SEQUENCE</scope>
    <source>
        <tissue evidence="1">Young leaves</tissue>
    </source>
</reference>
<evidence type="ECO:0000313" key="2">
    <source>
        <dbReference type="Proteomes" id="UP001234989"/>
    </source>
</evidence>
<protein>
    <submittedName>
        <fullName evidence="1">Uncharacterized protein</fullName>
    </submittedName>
</protein>
<dbReference type="AlphaFoldDB" id="A0AAF0QD78"/>
<name>A0AAF0QD78_SOLVR</name>
<sequence>INSIFGSKEEVKKEKSPEVLVFPKGQHPVTPSLLRGNDSTGDENNLIVIYFERFTSFYGGYQASQYTFSGDQQRPSRLQRRAPASIQINCATDWNVVSGSKEEVKKEKSPAVLVFKKWQHPERKQPLYDSTSPRYE</sequence>
<dbReference type="Proteomes" id="UP001234989">
    <property type="component" value="Chromosome 3"/>
</dbReference>
<keyword evidence="2" id="KW-1185">Reference proteome</keyword>
<organism evidence="1 2">
    <name type="scientific">Solanum verrucosum</name>
    <dbReference type="NCBI Taxonomy" id="315347"/>
    <lineage>
        <taxon>Eukaryota</taxon>
        <taxon>Viridiplantae</taxon>
        <taxon>Streptophyta</taxon>
        <taxon>Embryophyta</taxon>
        <taxon>Tracheophyta</taxon>
        <taxon>Spermatophyta</taxon>
        <taxon>Magnoliopsida</taxon>
        <taxon>eudicotyledons</taxon>
        <taxon>Gunneridae</taxon>
        <taxon>Pentapetalae</taxon>
        <taxon>asterids</taxon>
        <taxon>lamiids</taxon>
        <taxon>Solanales</taxon>
        <taxon>Solanaceae</taxon>
        <taxon>Solanoideae</taxon>
        <taxon>Solaneae</taxon>
        <taxon>Solanum</taxon>
    </lineage>
</organism>
<accession>A0AAF0QD78</accession>